<reference evidence="5 6" key="1">
    <citation type="submission" date="2024-09" db="EMBL/GenBank/DDBJ databases">
        <authorList>
            <person name="Sun Q."/>
            <person name="Mori K."/>
        </authorList>
    </citation>
    <scope>NUCLEOTIDE SEQUENCE [LARGE SCALE GENOMIC DNA]</scope>
    <source>
        <strain evidence="5 6">CICC 10874</strain>
    </source>
</reference>
<dbReference type="Proteomes" id="UP001589793">
    <property type="component" value="Unassembled WGS sequence"/>
</dbReference>
<sequence length="229" mass="25662">MSIKRQVLRAEVQEMILDRLTQGQWRPGARLSIDGLARDLEVSPTPVREALVALERSGLIRYQALKGYVVAEPLTGEQIGELIDARIVLEVAALTRAFRDWDALVAELRETHARHQALAEQILAGEDPDYDLIHQYFLADSDFHEALFTHADNHFLSAMRETLSSHVHRMRQTWSEGAEQIDAAEAIAEHAAILARVEERNHDGALQALRGHLEAVRDRSGGERAPETA</sequence>
<evidence type="ECO:0000256" key="2">
    <source>
        <dbReference type="ARBA" id="ARBA00023125"/>
    </source>
</evidence>
<name>A0ABV6RGT2_9MICO</name>
<keyword evidence="6" id="KW-1185">Reference proteome</keyword>
<gene>
    <name evidence="5" type="ORF">ACFFF6_19835</name>
</gene>
<keyword evidence="3" id="KW-0804">Transcription</keyword>
<dbReference type="SMART" id="SM00895">
    <property type="entry name" value="FCD"/>
    <property type="match status" value="1"/>
</dbReference>
<accession>A0ABV6RGT2</accession>
<evidence type="ECO:0000259" key="4">
    <source>
        <dbReference type="PROSITE" id="PS50949"/>
    </source>
</evidence>
<dbReference type="Pfam" id="PF07729">
    <property type="entry name" value="FCD"/>
    <property type="match status" value="1"/>
</dbReference>
<dbReference type="EMBL" id="JBHLSV010000049">
    <property type="protein sequence ID" value="MFC0676203.1"/>
    <property type="molecule type" value="Genomic_DNA"/>
</dbReference>
<keyword evidence="2" id="KW-0238">DNA-binding</keyword>
<dbReference type="PANTHER" id="PTHR43537:SF51">
    <property type="entry name" value="HTH-TYPE TRANSCRIPTIONAL REGULATOR LGOR-RELATED"/>
    <property type="match status" value="1"/>
</dbReference>
<dbReference type="InterPro" id="IPR036390">
    <property type="entry name" value="WH_DNA-bd_sf"/>
</dbReference>
<dbReference type="RefSeq" id="WP_376983254.1">
    <property type="nucleotide sequence ID" value="NZ_JBHLSV010000049.1"/>
</dbReference>
<organism evidence="5 6">
    <name type="scientific">Brachybacterium hainanense</name>
    <dbReference type="NCBI Taxonomy" id="1541174"/>
    <lineage>
        <taxon>Bacteria</taxon>
        <taxon>Bacillati</taxon>
        <taxon>Actinomycetota</taxon>
        <taxon>Actinomycetes</taxon>
        <taxon>Micrococcales</taxon>
        <taxon>Dermabacteraceae</taxon>
        <taxon>Brachybacterium</taxon>
    </lineage>
</organism>
<evidence type="ECO:0000256" key="3">
    <source>
        <dbReference type="ARBA" id="ARBA00023163"/>
    </source>
</evidence>
<protein>
    <submittedName>
        <fullName evidence="5">GntR family transcriptional regulator</fullName>
    </submittedName>
</protein>
<dbReference type="SMART" id="SM00345">
    <property type="entry name" value="HTH_GNTR"/>
    <property type="match status" value="1"/>
</dbReference>
<dbReference type="SUPFAM" id="SSF46785">
    <property type="entry name" value="Winged helix' DNA-binding domain"/>
    <property type="match status" value="1"/>
</dbReference>
<dbReference type="Gene3D" id="1.20.120.530">
    <property type="entry name" value="GntR ligand-binding domain-like"/>
    <property type="match status" value="1"/>
</dbReference>
<proteinExistence type="predicted"/>
<comment type="caution">
    <text evidence="5">The sequence shown here is derived from an EMBL/GenBank/DDBJ whole genome shotgun (WGS) entry which is preliminary data.</text>
</comment>
<keyword evidence="1" id="KW-0805">Transcription regulation</keyword>
<dbReference type="Pfam" id="PF00392">
    <property type="entry name" value="GntR"/>
    <property type="match status" value="1"/>
</dbReference>
<evidence type="ECO:0000313" key="6">
    <source>
        <dbReference type="Proteomes" id="UP001589793"/>
    </source>
</evidence>
<dbReference type="SUPFAM" id="SSF48008">
    <property type="entry name" value="GntR ligand-binding domain-like"/>
    <property type="match status" value="1"/>
</dbReference>
<dbReference type="InterPro" id="IPR000524">
    <property type="entry name" value="Tscrpt_reg_HTH_GntR"/>
</dbReference>
<evidence type="ECO:0000256" key="1">
    <source>
        <dbReference type="ARBA" id="ARBA00023015"/>
    </source>
</evidence>
<feature type="domain" description="HTH gntR-type" evidence="4">
    <location>
        <begin position="6"/>
        <end position="73"/>
    </location>
</feature>
<dbReference type="InterPro" id="IPR036388">
    <property type="entry name" value="WH-like_DNA-bd_sf"/>
</dbReference>
<dbReference type="Gene3D" id="1.10.10.10">
    <property type="entry name" value="Winged helix-like DNA-binding domain superfamily/Winged helix DNA-binding domain"/>
    <property type="match status" value="1"/>
</dbReference>
<dbReference type="PANTHER" id="PTHR43537">
    <property type="entry name" value="TRANSCRIPTIONAL REGULATOR, GNTR FAMILY"/>
    <property type="match status" value="1"/>
</dbReference>
<evidence type="ECO:0000313" key="5">
    <source>
        <dbReference type="EMBL" id="MFC0676203.1"/>
    </source>
</evidence>
<dbReference type="PROSITE" id="PS50949">
    <property type="entry name" value="HTH_GNTR"/>
    <property type="match status" value="1"/>
</dbReference>
<dbReference type="InterPro" id="IPR008920">
    <property type="entry name" value="TF_FadR/GntR_C"/>
</dbReference>
<dbReference type="InterPro" id="IPR011711">
    <property type="entry name" value="GntR_C"/>
</dbReference>